<accession>A0A2K2FSV1</accession>
<sequence length="93" mass="9369">MSSDRRPAKVRVVSAGQGDGVALQPNEDLNPGRRRGDRAEADAVEVAGAVLAAGSRQGGSLLWVFGALMLFLVGAAIGGALLVISGIVTAEAL</sequence>
<keyword evidence="2" id="KW-0472">Membrane</keyword>
<evidence type="ECO:0000313" key="4">
    <source>
        <dbReference type="Proteomes" id="UP000236327"/>
    </source>
</evidence>
<organism evidence="3 4">
    <name type="scientific">Novosphingobium guangzhouense</name>
    <dbReference type="NCBI Taxonomy" id="1850347"/>
    <lineage>
        <taxon>Bacteria</taxon>
        <taxon>Pseudomonadati</taxon>
        <taxon>Pseudomonadota</taxon>
        <taxon>Alphaproteobacteria</taxon>
        <taxon>Sphingomonadales</taxon>
        <taxon>Sphingomonadaceae</taxon>
        <taxon>Novosphingobium</taxon>
    </lineage>
</organism>
<feature type="region of interest" description="Disordered" evidence="1">
    <location>
        <begin position="1"/>
        <end position="37"/>
    </location>
</feature>
<dbReference type="OrthoDB" id="7508432at2"/>
<proteinExistence type="predicted"/>
<reference evidence="3 4" key="1">
    <citation type="submission" date="2016-05" db="EMBL/GenBank/DDBJ databases">
        <title>Complete genome sequence of Novosphingobium guangzhouense SA925(T).</title>
        <authorList>
            <person name="Sha S."/>
        </authorList>
    </citation>
    <scope>NUCLEOTIDE SEQUENCE [LARGE SCALE GENOMIC DNA]</scope>
    <source>
        <strain evidence="3 4">SA925</strain>
    </source>
</reference>
<protein>
    <submittedName>
        <fullName evidence="3">Uncharacterized protein</fullName>
    </submittedName>
</protein>
<keyword evidence="2" id="KW-1133">Transmembrane helix</keyword>
<evidence type="ECO:0000256" key="2">
    <source>
        <dbReference type="SAM" id="Phobius"/>
    </source>
</evidence>
<keyword evidence="4" id="KW-1185">Reference proteome</keyword>
<dbReference type="Proteomes" id="UP000236327">
    <property type="component" value="Unassembled WGS sequence"/>
</dbReference>
<dbReference type="EMBL" id="LYMM01000096">
    <property type="protein sequence ID" value="PNU01863.1"/>
    <property type="molecule type" value="Genomic_DNA"/>
</dbReference>
<feature type="transmembrane region" description="Helical" evidence="2">
    <location>
        <begin position="61"/>
        <end position="88"/>
    </location>
</feature>
<dbReference type="RefSeq" id="WP_103099292.1">
    <property type="nucleotide sequence ID" value="NZ_LYMM01000096.1"/>
</dbReference>
<name>A0A2K2FSV1_9SPHN</name>
<evidence type="ECO:0000256" key="1">
    <source>
        <dbReference type="SAM" id="MobiDB-lite"/>
    </source>
</evidence>
<gene>
    <name evidence="3" type="ORF">A8V01_27170</name>
</gene>
<dbReference type="AlphaFoldDB" id="A0A2K2FSV1"/>
<keyword evidence="2" id="KW-0812">Transmembrane</keyword>
<evidence type="ECO:0000313" key="3">
    <source>
        <dbReference type="EMBL" id="PNU01863.1"/>
    </source>
</evidence>
<comment type="caution">
    <text evidence="3">The sequence shown here is derived from an EMBL/GenBank/DDBJ whole genome shotgun (WGS) entry which is preliminary data.</text>
</comment>